<keyword evidence="1" id="KW-0732">Signal</keyword>
<gene>
    <name evidence="2" type="ORF">LNV07_25020</name>
</gene>
<evidence type="ECO:0000256" key="1">
    <source>
        <dbReference type="SAM" id="SignalP"/>
    </source>
</evidence>
<proteinExistence type="predicted"/>
<dbReference type="RefSeq" id="WP_263573946.1">
    <property type="nucleotide sequence ID" value="NZ_JAJIRN010000016.1"/>
</dbReference>
<dbReference type="EMBL" id="JAJIRN010000016">
    <property type="protein sequence ID" value="MCV2371366.1"/>
    <property type="molecule type" value="Genomic_DNA"/>
</dbReference>
<sequence length="151" mass="16131">MPSRITVASLVALLLAVGNASAGGSQLSTTCALTDAEFAASINTLRDWSKIHEFHKKNFPPCPDDGMFAEGYSELVVRTLSTEWVQFGQLGRLAAADAKFKAFVLRHIDATTNEADLRQIEERAKNACPAGHSALCRQVASAAGAAINELK</sequence>
<evidence type="ECO:0000313" key="2">
    <source>
        <dbReference type="EMBL" id="MCV2371366.1"/>
    </source>
</evidence>
<accession>A0ABT2YMT4</accession>
<reference evidence="2 3" key="1">
    <citation type="submission" date="2021-11" db="EMBL/GenBank/DDBJ databases">
        <authorList>
            <person name="Liang Q."/>
            <person name="Mou H."/>
            <person name="Liu Z."/>
        </authorList>
    </citation>
    <scope>NUCLEOTIDE SEQUENCE [LARGE SCALE GENOMIC DNA]</scope>
    <source>
        <strain evidence="2 3">CHU3</strain>
    </source>
</reference>
<protein>
    <recommendedName>
        <fullName evidence="4">Secreted protein</fullName>
    </recommendedName>
</protein>
<feature type="chain" id="PRO_5046900922" description="Secreted protein" evidence="1">
    <location>
        <begin position="23"/>
        <end position="151"/>
    </location>
</feature>
<comment type="caution">
    <text evidence="2">The sequence shown here is derived from an EMBL/GenBank/DDBJ whole genome shotgun (WGS) entry which is preliminary data.</text>
</comment>
<evidence type="ECO:0000313" key="3">
    <source>
        <dbReference type="Proteomes" id="UP001209701"/>
    </source>
</evidence>
<evidence type="ECO:0008006" key="4">
    <source>
        <dbReference type="Google" id="ProtNLM"/>
    </source>
</evidence>
<organism evidence="2 3">
    <name type="scientific">Roseateles oligotrophus</name>
    <dbReference type="NCBI Taxonomy" id="1769250"/>
    <lineage>
        <taxon>Bacteria</taxon>
        <taxon>Pseudomonadati</taxon>
        <taxon>Pseudomonadota</taxon>
        <taxon>Betaproteobacteria</taxon>
        <taxon>Burkholderiales</taxon>
        <taxon>Sphaerotilaceae</taxon>
        <taxon>Roseateles</taxon>
    </lineage>
</organism>
<keyword evidence="3" id="KW-1185">Reference proteome</keyword>
<name>A0ABT2YMT4_9BURK</name>
<feature type="signal peptide" evidence="1">
    <location>
        <begin position="1"/>
        <end position="22"/>
    </location>
</feature>
<dbReference type="Proteomes" id="UP001209701">
    <property type="component" value="Unassembled WGS sequence"/>
</dbReference>